<comment type="caution">
    <text evidence="2">The sequence shown here is derived from an EMBL/GenBank/DDBJ whole genome shotgun (WGS) entry which is preliminary data.</text>
</comment>
<dbReference type="InterPro" id="IPR006530">
    <property type="entry name" value="YD"/>
</dbReference>
<gene>
    <name evidence="2" type="ORF">ACFFR3_17945</name>
</gene>
<dbReference type="Gene3D" id="2.180.10.10">
    <property type="entry name" value="RHS repeat-associated core"/>
    <property type="match status" value="1"/>
</dbReference>
<feature type="compositionally biased region" description="Pro residues" evidence="1">
    <location>
        <begin position="254"/>
        <end position="275"/>
    </location>
</feature>
<organism evidence="2 3">
    <name type="scientific">Nonomuraea salmonea</name>
    <dbReference type="NCBI Taxonomy" id="46181"/>
    <lineage>
        <taxon>Bacteria</taxon>
        <taxon>Bacillati</taxon>
        <taxon>Actinomycetota</taxon>
        <taxon>Actinomycetes</taxon>
        <taxon>Streptosporangiales</taxon>
        <taxon>Streptosporangiaceae</taxon>
        <taxon>Nonomuraea</taxon>
    </lineage>
</organism>
<dbReference type="Pfam" id="PF05593">
    <property type="entry name" value="RHS_repeat"/>
    <property type="match status" value="1"/>
</dbReference>
<evidence type="ECO:0000313" key="2">
    <source>
        <dbReference type="EMBL" id="MFB9471408.1"/>
    </source>
</evidence>
<protein>
    <submittedName>
        <fullName evidence="2">RHS repeat domain-containing protein</fullName>
    </submittedName>
</protein>
<proteinExistence type="predicted"/>
<reference evidence="2 3" key="1">
    <citation type="submission" date="2024-09" db="EMBL/GenBank/DDBJ databases">
        <authorList>
            <person name="Sun Q."/>
            <person name="Mori K."/>
        </authorList>
    </citation>
    <scope>NUCLEOTIDE SEQUENCE [LARGE SCALE GENOMIC DNA]</scope>
    <source>
        <strain evidence="2 3">JCM 3324</strain>
    </source>
</reference>
<keyword evidence="3" id="KW-1185">Reference proteome</keyword>
<evidence type="ECO:0000313" key="3">
    <source>
        <dbReference type="Proteomes" id="UP001589568"/>
    </source>
</evidence>
<dbReference type="RefSeq" id="WP_379483465.1">
    <property type="nucleotide sequence ID" value="NZ_JBHMCF010000013.1"/>
</dbReference>
<feature type="compositionally biased region" description="Low complexity" evidence="1">
    <location>
        <begin position="276"/>
        <end position="312"/>
    </location>
</feature>
<accession>A0ABV5NM84</accession>
<name>A0ABV5NM84_9ACTN</name>
<dbReference type="Proteomes" id="UP001589568">
    <property type="component" value="Unassembled WGS sequence"/>
</dbReference>
<evidence type="ECO:0000256" key="1">
    <source>
        <dbReference type="SAM" id="MobiDB-lite"/>
    </source>
</evidence>
<dbReference type="InterPro" id="IPR031325">
    <property type="entry name" value="RHS_repeat"/>
</dbReference>
<dbReference type="NCBIfam" id="TIGR01643">
    <property type="entry name" value="YD_repeat_2x"/>
    <property type="match status" value="2"/>
</dbReference>
<feature type="compositionally biased region" description="Polar residues" evidence="1">
    <location>
        <begin position="199"/>
        <end position="228"/>
    </location>
</feature>
<feature type="region of interest" description="Disordered" evidence="1">
    <location>
        <begin position="188"/>
        <end position="320"/>
    </location>
</feature>
<sequence>MQALLARLPRSGKQKTCGFETAGQGQTVAIWVSGPGRLQTCGTRFRRAPATRSPACLQMRGYVGAPDVHRALWDGSPAAALPSWTKTVYDGMERPTAVVDYRGANEYRQTTTAYPGLDRIEVTPPVGGKTVTVSDVFDRTVKTEEWKDATTHHDTTYTYNAAGNLTKITDANGNVRTFTYDWLGRRTAATDPDAETPPMATTPQGDNFGASTATAPRSPTFTTTSDGASPNGPANRRPAPSSLNGPTTASPRATRPPPPATSAPTPIPMPSPPTTTPTGLLPPKSPSPKSKAAWPVSTSSPPSTTSPATWSSKLCRARAT</sequence>
<dbReference type="EMBL" id="JBHMCF010000013">
    <property type="protein sequence ID" value="MFB9471408.1"/>
    <property type="molecule type" value="Genomic_DNA"/>
</dbReference>